<protein>
    <recommendedName>
        <fullName evidence="3">Lipoyl-binding domain-containing protein</fullName>
    </recommendedName>
</protein>
<proteinExistence type="predicted"/>
<dbReference type="Proteomes" id="UP000609651">
    <property type="component" value="Unassembled WGS sequence"/>
</dbReference>
<name>A0ABX1VAF0_9PLAN</name>
<evidence type="ECO:0000313" key="1">
    <source>
        <dbReference type="EMBL" id="NNJ24485.1"/>
    </source>
</evidence>
<reference evidence="1 2" key="1">
    <citation type="journal article" date="2020" name="Syst. Appl. Microbiol.">
        <title>Alienimonas chondri sp. nov., a novel planctomycete isolated from the biofilm of the red alga Chondrus crispus.</title>
        <authorList>
            <person name="Vitorino I."/>
            <person name="Albuquerque L."/>
            <person name="Wiegand S."/>
            <person name="Kallscheuer N."/>
            <person name="da Costa M.S."/>
            <person name="Lobo-da-Cunha A."/>
            <person name="Jogler C."/>
            <person name="Lage O.M."/>
        </authorList>
    </citation>
    <scope>NUCLEOTIDE SEQUENCE [LARGE SCALE GENOMIC DNA]</scope>
    <source>
        <strain evidence="1 2">LzC2</strain>
    </source>
</reference>
<gene>
    <name evidence="1" type="ORF">LzC2_05430</name>
</gene>
<evidence type="ECO:0000313" key="2">
    <source>
        <dbReference type="Proteomes" id="UP000609651"/>
    </source>
</evidence>
<evidence type="ECO:0008006" key="3">
    <source>
        <dbReference type="Google" id="ProtNLM"/>
    </source>
</evidence>
<keyword evidence="2" id="KW-1185">Reference proteome</keyword>
<comment type="caution">
    <text evidence="1">The sequence shown here is derived from an EMBL/GenBank/DDBJ whole genome shotgun (WGS) entry which is preliminary data.</text>
</comment>
<organism evidence="1 2">
    <name type="scientific">Alienimonas chondri</name>
    <dbReference type="NCBI Taxonomy" id="2681879"/>
    <lineage>
        <taxon>Bacteria</taxon>
        <taxon>Pseudomonadati</taxon>
        <taxon>Planctomycetota</taxon>
        <taxon>Planctomycetia</taxon>
        <taxon>Planctomycetales</taxon>
        <taxon>Planctomycetaceae</taxon>
        <taxon>Alienimonas</taxon>
    </lineage>
</organism>
<accession>A0ABX1VAF0</accession>
<dbReference type="EMBL" id="WTPX01000009">
    <property type="protein sequence ID" value="NNJ24485.1"/>
    <property type="molecule type" value="Genomic_DNA"/>
</dbReference>
<sequence>MFDPASSADRLPRTVDVDPTKSVEVELAVGDSVQVGEVVCTVVEILDGEVHLRVDPAEGSEEAAETARFSAVAR</sequence>
<dbReference type="RefSeq" id="WP_171183477.1">
    <property type="nucleotide sequence ID" value="NZ_WTPX01000009.1"/>
</dbReference>